<dbReference type="Proteomes" id="UP000681967">
    <property type="component" value="Unassembled WGS sequence"/>
</dbReference>
<feature type="non-terminal residue" evidence="2">
    <location>
        <position position="80"/>
    </location>
</feature>
<comment type="caution">
    <text evidence="2">The sequence shown here is derived from an EMBL/GenBank/DDBJ whole genome shotgun (WGS) entry which is preliminary data.</text>
</comment>
<protein>
    <submittedName>
        <fullName evidence="2">Uncharacterized protein</fullName>
    </submittedName>
</protein>
<feature type="compositionally biased region" description="Polar residues" evidence="1">
    <location>
        <begin position="40"/>
        <end position="59"/>
    </location>
</feature>
<dbReference type="EMBL" id="CAJOBJ010202758">
    <property type="protein sequence ID" value="CAF4987940.1"/>
    <property type="molecule type" value="Genomic_DNA"/>
</dbReference>
<proteinExistence type="predicted"/>
<organism evidence="2 4">
    <name type="scientific">Rotaria magnacalcarata</name>
    <dbReference type="NCBI Taxonomy" id="392030"/>
    <lineage>
        <taxon>Eukaryota</taxon>
        <taxon>Metazoa</taxon>
        <taxon>Spiralia</taxon>
        <taxon>Gnathifera</taxon>
        <taxon>Rotifera</taxon>
        <taxon>Eurotatoria</taxon>
        <taxon>Bdelloidea</taxon>
        <taxon>Philodinida</taxon>
        <taxon>Philodinidae</taxon>
        <taxon>Rotaria</taxon>
    </lineage>
</organism>
<reference evidence="2" key="1">
    <citation type="submission" date="2021-02" db="EMBL/GenBank/DDBJ databases">
        <authorList>
            <person name="Nowell W R."/>
        </authorList>
    </citation>
    <scope>NUCLEOTIDE SEQUENCE</scope>
</reference>
<evidence type="ECO:0000313" key="2">
    <source>
        <dbReference type="EMBL" id="CAF4714172.1"/>
    </source>
</evidence>
<dbReference type="EMBL" id="CAJOBH010121642">
    <property type="protein sequence ID" value="CAF4714172.1"/>
    <property type="molecule type" value="Genomic_DNA"/>
</dbReference>
<feature type="region of interest" description="Disordered" evidence="1">
    <location>
        <begin position="36"/>
        <end position="59"/>
    </location>
</feature>
<accession>A0A8S3AT70</accession>
<evidence type="ECO:0000313" key="3">
    <source>
        <dbReference type="EMBL" id="CAF4987940.1"/>
    </source>
</evidence>
<evidence type="ECO:0000256" key="1">
    <source>
        <dbReference type="SAM" id="MobiDB-lite"/>
    </source>
</evidence>
<dbReference type="Proteomes" id="UP000681720">
    <property type="component" value="Unassembled WGS sequence"/>
</dbReference>
<feature type="non-terminal residue" evidence="2">
    <location>
        <position position="1"/>
    </location>
</feature>
<sequence>ATAQVQRLAHDATYASPVTVSTTIGPSEFSPYPVGVSGVRSPTQQIRSDQNGYVGSDPYQISQQHQSVAGFNKSVSQQQY</sequence>
<gene>
    <name evidence="2" type="ORF">BYL167_LOCUS44604</name>
    <name evidence="3" type="ORF">GIL414_LOCUS56440</name>
</gene>
<dbReference type="AlphaFoldDB" id="A0A8S3AT70"/>
<evidence type="ECO:0000313" key="4">
    <source>
        <dbReference type="Proteomes" id="UP000681967"/>
    </source>
</evidence>
<name>A0A8S3AT70_9BILA</name>